<name>A0A4Y7TSJ3_COPMI</name>
<evidence type="ECO:0000313" key="2">
    <source>
        <dbReference type="Proteomes" id="UP000298030"/>
    </source>
</evidence>
<protein>
    <submittedName>
        <fullName evidence="1">Uncharacterized protein</fullName>
    </submittedName>
</protein>
<accession>A0A4Y7TSJ3</accession>
<gene>
    <name evidence="1" type="ORF">FA13DRAFT_1726265</name>
</gene>
<evidence type="ECO:0000313" key="1">
    <source>
        <dbReference type="EMBL" id="TEB37140.1"/>
    </source>
</evidence>
<reference evidence="1 2" key="1">
    <citation type="journal article" date="2019" name="Nat. Ecol. Evol.">
        <title>Megaphylogeny resolves global patterns of mushroom evolution.</title>
        <authorList>
            <person name="Varga T."/>
            <person name="Krizsan K."/>
            <person name="Foldi C."/>
            <person name="Dima B."/>
            <person name="Sanchez-Garcia M."/>
            <person name="Sanchez-Ramirez S."/>
            <person name="Szollosi G.J."/>
            <person name="Szarkandi J.G."/>
            <person name="Papp V."/>
            <person name="Albert L."/>
            <person name="Andreopoulos W."/>
            <person name="Angelini C."/>
            <person name="Antonin V."/>
            <person name="Barry K.W."/>
            <person name="Bougher N.L."/>
            <person name="Buchanan P."/>
            <person name="Buyck B."/>
            <person name="Bense V."/>
            <person name="Catcheside P."/>
            <person name="Chovatia M."/>
            <person name="Cooper J."/>
            <person name="Damon W."/>
            <person name="Desjardin D."/>
            <person name="Finy P."/>
            <person name="Geml J."/>
            <person name="Haridas S."/>
            <person name="Hughes K."/>
            <person name="Justo A."/>
            <person name="Karasinski D."/>
            <person name="Kautmanova I."/>
            <person name="Kiss B."/>
            <person name="Kocsube S."/>
            <person name="Kotiranta H."/>
            <person name="LaButti K.M."/>
            <person name="Lechner B.E."/>
            <person name="Liimatainen K."/>
            <person name="Lipzen A."/>
            <person name="Lukacs Z."/>
            <person name="Mihaltcheva S."/>
            <person name="Morgado L.N."/>
            <person name="Niskanen T."/>
            <person name="Noordeloos M.E."/>
            <person name="Ohm R.A."/>
            <person name="Ortiz-Santana B."/>
            <person name="Ovrebo C."/>
            <person name="Racz N."/>
            <person name="Riley R."/>
            <person name="Savchenko A."/>
            <person name="Shiryaev A."/>
            <person name="Soop K."/>
            <person name="Spirin V."/>
            <person name="Szebenyi C."/>
            <person name="Tomsovsky M."/>
            <person name="Tulloss R.E."/>
            <person name="Uehling J."/>
            <person name="Grigoriev I.V."/>
            <person name="Vagvolgyi C."/>
            <person name="Papp T."/>
            <person name="Martin F.M."/>
            <person name="Miettinen O."/>
            <person name="Hibbett D.S."/>
            <person name="Nagy L.G."/>
        </authorList>
    </citation>
    <scope>NUCLEOTIDE SEQUENCE [LARGE SCALE GENOMIC DNA]</scope>
    <source>
        <strain evidence="1 2">FP101781</strain>
    </source>
</reference>
<organism evidence="1 2">
    <name type="scientific">Coprinellus micaceus</name>
    <name type="common">Glistening ink-cap mushroom</name>
    <name type="synonym">Coprinus micaceus</name>
    <dbReference type="NCBI Taxonomy" id="71717"/>
    <lineage>
        <taxon>Eukaryota</taxon>
        <taxon>Fungi</taxon>
        <taxon>Dikarya</taxon>
        <taxon>Basidiomycota</taxon>
        <taxon>Agaricomycotina</taxon>
        <taxon>Agaricomycetes</taxon>
        <taxon>Agaricomycetidae</taxon>
        <taxon>Agaricales</taxon>
        <taxon>Agaricineae</taxon>
        <taxon>Psathyrellaceae</taxon>
        <taxon>Coprinellus</taxon>
    </lineage>
</organism>
<comment type="caution">
    <text evidence="1">The sequence shown here is derived from an EMBL/GenBank/DDBJ whole genome shotgun (WGS) entry which is preliminary data.</text>
</comment>
<proteinExistence type="predicted"/>
<dbReference type="EMBL" id="QPFP01000004">
    <property type="protein sequence ID" value="TEB37140.1"/>
    <property type="molecule type" value="Genomic_DNA"/>
</dbReference>
<sequence>MRVCDIPYAGLTCPHRASRLCAQSTQALWVLEPTNLKPTPAWRGYVYVCMNPVLRTAFEFTGSDVPNPTRGCWAYLSLFFGALVNQGPSANFSSFF</sequence>
<keyword evidence="2" id="KW-1185">Reference proteome</keyword>
<dbReference type="AlphaFoldDB" id="A0A4Y7TSJ3"/>
<dbReference type="Proteomes" id="UP000298030">
    <property type="component" value="Unassembled WGS sequence"/>
</dbReference>